<gene>
    <name evidence="2" type="ORF">LWI28_027636</name>
</gene>
<dbReference type="EMBL" id="JAJSOW010000004">
    <property type="protein sequence ID" value="KAI9192774.1"/>
    <property type="molecule type" value="Genomic_DNA"/>
</dbReference>
<sequence>MVETNWGIENGTESTTAAEEDWESGGGGGRIIVKRSSTAPTDPKELSSWDGSDAKIASWLLNSIEPYMVNNLRGFTTIKDMRDYLQQIYYQDNYA</sequence>
<reference evidence="2" key="2">
    <citation type="submission" date="2023-02" db="EMBL/GenBank/DDBJ databases">
        <authorList>
            <person name="Swenson N.G."/>
            <person name="Wegrzyn J.L."/>
            <person name="Mcevoy S.L."/>
        </authorList>
    </citation>
    <scope>NUCLEOTIDE SEQUENCE</scope>
    <source>
        <strain evidence="2">91603</strain>
        <tissue evidence="2">Leaf</tissue>
    </source>
</reference>
<feature type="region of interest" description="Disordered" evidence="1">
    <location>
        <begin position="1"/>
        <end position="47"/>
    </location>
</feature>
<keyword evidence="3" id="KW-1185">Reference proteome</keyword>
<dbReference type="AlphaFoldDB" id="A0AAD5JB73"/>
<evidence type="ECO:0000313" key="2">
    <source>
        <dbReference type="EMBL" id="KAI9192774.1"/>
    </source>
</evidence>
<evidence type="ECO:0000256" key="1">
    <source>
        <dbReference type="SAM" id="MobiDB-lite"/>
    </source>
</evidence>
<name>A0AAD5JB73_ACENE</name>
<dbReference type="Proteomes" id="UP001064489">
    <property type="component" value="Chromosome 6"/>
</dbReference>
<accession>A0AAD5JB73</accession>
<protein>
    <submittedName>
        <fullName evidence="2">Uncharacterized protein</fullName>
    </submittedName>
</protein>
<comment type="caution">
    <text evidence="2">The sequence shown here is derived from an EMBL/GenBank/DDBJ whole genome shotgun (WGS) entry which is preliminary data.</text>
</comment>
<proteinExistence type="predicted"/>
<evidence type="ECO:0000313" key="3">
    <source>
        <dbReference type="Proteomes" id="UP001064489"/>
    </source>
</evidence>
<organism evidence="2 3">
    <name type="scientific">Acer negundo</name>
    <name type="common">Box elder</name>
    <dbReference type="NCBI Taxonomy" id="4023"/>
    <lineage>
        <taxon>Eukaryota</taxon>
        <taxon>Viridiplantae</taxon>
        <taxon>Streptophyta</taxon>
        <taxon>Embryophyta</taxon>
        <taxon>Tracheophyta</taxon>
        <taxon>Spermatophyta</taxon>
        <taxon>Magnoliopsida</taxon>
        <taxon>eudicotyledons</taxon>
        <taxon>Gunneridae</taxon>
        <taxon>Pentapetalae</taxon>
        <taxon>rosids</taxon>
        <taxon>malvids</taxon>
        <taxon>Sapindales</taxon>
        <taxon>Sapindaceae</taxon>
        <taxon>Hippocastanoideae</taxon>
        <taxon>Acereae</taxon>
        <taxon>Acer</taxon>
    </lineage>
</organism>
<reference evidence="2" key="1">
    <citation type="journal article" date="2022" name="Plant J.">
        <title>Strategies of tolerance reflected in two North American maple genomes.</title>
        <authorList>
            <person name="McEvoy S.L."/>
            <person name="Sezen U.U."/>
            <person name="Trouern-Trend A."/>
            <person name="McMahon S.M."/>
            <person name="Schaberg P.G."/>
            <person name="Yang J."/>
            <person name="Wegrzyn J.L."/>
            <person name="Swenson N.G."/>
        </authorList>
    </citation>
    <scope>NUCLEOTIDE SEQUENCE</scope>
    <source>
        <strain evidence="2">91603</strain>
    </source>
</reference>